<geneLocation type="plasmid" evidence="2 3">
    <name>unnamed</name>
</geneLocation>
<dbReference type="Proteomes" id="UP000326881">
    <property type="component" value="Plasmid unnamed"/>
</dbReference>
<evidence type="ECO:0000256" key="1">
    <source>
        <dbReference type="SAM" id="SignalP"/>
    </source>
</evidence>
<dbReference type="RefSeq" id="WP_153273552.1">
    <property type="nucleotide sequence ID" value="NZ_CP043499.1"/>
</dbReference>
<keyword evidence="2" id="KW-0614">Plasmid</keyword>
<reference evidence="2 3" key="1">
    <citation type="submission" date="2019-08" db="EMBL/GenBank/DDBJ databases">
        <title>Prosopis cineraria nodule microbiome.</title>
        <authorList>
            <person name="Ali R."/>
            <person name="Chaluvadi S.R."/>
            <person name="Wang X."/>
        </authorList>
    </citation>
    <scope>NUCLEOTIDE SEQUENCE [LARGE SCALE GENOMIC DNA]</scope>
    <source>
        <strain evidence="2 3">BG7</strain>
        <plasmid evidence="2 3">unnamed</plasmid>
    </source>
</reference>
<organism evidence="2 3">
    <name type="scientific">Rhizobium grahamii</name>
    <dbReference type="NCBI Taxonomy" id="1120045"/>
    <lineage>
        <taxon>Bacteria</taxon>
        <taxon>Pseudomonadati</taxon>
        <taxon>Pseudomonadota</taxon>
        <taxon>Alphaproteobacteria</taxon>
        <taxon>Hyphomicrobiales</taxon>
        <taxon>Rhizobiaceae</taxon>
        <taxon>Rhizobium/Agrobacterium group</taxon>
        <taxon>Rhizobium</taxon>
    </lineage>
</organism>
<protein>
    <recommendedName>
        <fullName evidence="4">DUF4352 domain-containing protein</fullName>
    </recommendedName>
</protein>
<keyword evidence="3" id="KW-1185">Reference proteome</keyword>
<keyword evidence="1" id="KW-0732">Signal</keyword>
<gene>
    <name evidence="2" type="ORF">FZ934_25490</name>
</gene>
<sequence>MPFAKLFISSALAICIAAASAPAAEEKKPSRTFGSTGIIAEAVSASASKKASNLVVTVVLTNTSTVAKQLYIADDPTVVDNRGHSFSANRNMNGVIGGLYICEDNARCLDSQKTQTENNATIVDPNTSVTLTIAFNYPAGADTEVGDEVSVGLLIHVRSDSAEGDPGAKWKTVSLGVPNISLRGA</sequence>
<evidence type="ECO:0008006" key="4">
    <source>
        <dbReference type="Google" id="ProtNLM"/>
    </source>
</evidence>
<evidence type="ECO:0000313" key="3">
    <source>
        <dbReference type="Proteomes" id="UP000326881"/>
    </source>
</evidence>
<evidence type="ECO:0000313" key="2">
    <source>
        <dbReference type="EMBL" id="QFY63595.1"/>
    </source>
</evidence>
<dbReference type="EMBL" id="CP043499">
    <property type="protein sequence ID" value="QFY63595.1"/>
    <property type="molecule type" value="Genomic_DNA"/>
</dbReference>
<proteinExistence type="predicted"/>
<dbReference type="KEGG" id="rgr:FZ934_25490"/>
<dbReference type="AlphaFoldDB" id="A0A5Q0CE77"/>
<accession>A0A5Q0CE77</accession>
<feature type="chain" id="PRO_5024856767" description="DUF4352 domain-containing protein" evidence="1">
    <location>
        <begin position="24"/>
        <end position="185"/>
    </location>
</feature>
<feature type="signal peptide" evidence="1">
    <location>
        <begin position="1"/>
        <end position="23"/>
    </location>
</feature>
<name>A0A5Q0CE77_9HYPH</name>